<proteinExistence type="predicted"/>
<dbReference type="SUPFAM" id="SSF81383">
    <property type="entry name" value="F-box domain"/>
    <property type="match status" value="1"/>
</dbReference>
<keyword evidence="3" id="KW-1185">Reference proteome</keyword>
<dbReference type="Pfam" id="PF23310">
    <property type="entry name" value="TPR_27"/>
    <property type="match status" value="1"/>
</dbReference>
<dbReference type="Proteomes" id="UP001372338">
    <property type="component" value="Unassembled WGS sequence"/>
</dbReference>
<comment type="caution">
    <text evidence="2">The sequence shown here is derived from an EMBL/GenBank/DDBJ whole genome shotgun (WGS) entry which is preliminary data.</text>
</comment>
<feature type="domain" description="At2g35280-like TPR" evidence="1">
    <location>
        <begin position="69"/>
        <end position="174"/>
    </location>
</feature>
<evidence type="ECO:0000313" key="2">
    <source>
        <dbReference type="EMBL" id="KAK7292131.1"/>
    </source>
</evidence>
<dbReference type="InterPro" id="IPR036047">
    <property type="entry name" value="F-box-like_dom_sf"/>
</dbReference>
<accession>A0AAN9PBK4</accession>
<dbReference type="InterPro" id="IPR040338">
    <property type="entry name" value="At1g67623-like"/>
</dbReference>
<dbReference type="EMBL" id="JAYWIO010000001">
    <property type="protein sequence ID" value="KAK7292131.1"/>
    <property type="molecule type" value="Genomic_DNA"/>
</dbReference>
<organism evidence="2 3">
    <name type="scientific">Crotalaria pallida</name>
    <name type="common">Smooth rattlebox</name>
    <name type="synonym">Crotalaria striata</name>
    <dbReference type="NCBI Taxonomy" id="3830"/>
    <lineage>
        <taxon>Eukaryota</taxon>
        <taxon>Viridiplantae</taxon>
        <taxon>Streptophyta</taxon>
        <taxon>Embryophyta</taxon>
        <taxon>Tracheophyta</taxon>
        <taxon>Spermatophyta</taxon>
        <taxon>Magnoliopsida</taxon>
        <taxon>eudicotyledons</taxon>
        <taxon>Gunneridae</taxon>
        <taxon>Pentapetalae</taxon>
        <taxon>rosids</taxon>
        <taxon>fabids</taxon>
        <taxon>Fabales</taxon>
        <taxon>Fabaceae</taxon>
        <taxon>Papilionoideae</taxon>
        <taxon>50 kb inversion clade</taxon>
        <taxon>genistoids sensu lato</taxon>
        <taxon>core genistoids</taxon>
        <taxon>Crotalarieae</taxon>
        <taxon>Crotalaria</taxon>
    </lineage>
</organism>
<gene>
    <name evidence="2" type="ORF">RIF29_07848</name>
</gene>
<dbReference type="PANTHER" id="PTHR33784:SF10">
    <property type="entry name" value="F-BOX PROTEIN"/>
    <property type="match status" value="1"/>
</dbReference>
<evidence type="ECO:0000259" key="1">
    <source>
        <dbReference type="Pfam" id="PF23310"/>
    </source>
</evidence>
<sequence>MATSRLLMKRASNKRGTTISLPKNLITNIVARVASHSLADLVNLKRCCKDFLDAAEDDFAYKHVSLLHKFPLFPWRPLNDKKLSFLKRCKESQNMDTLFREGLLEYLRGEKISGLRILKIVALKGHKEAKYVYGMIMLSSEDEELRKEGLEHMRFLRESKCVIRCRGKVEKLVQYAWKKNILLHNKKTLCHNKSICKGWRPREGRWLLLDDEDDNNDNINMCEYCRWDQELELFNIH</sequence>
<protein>
    <recommendedName>
        <fullName evidence="1">At2g35280-like TPR domain-containing protein</fullName>
    </recommendedName>
</protein>
<dbReference type="InterPro" id="IPR057136">
    <property type="entry name" value="At2g35280_TPR_dom"/>
</dbReference>
<dbReference type="AlphaFoldDB" id="A0AAN9PBK4"/>
<name>A0AAN9PBK4_CROPI</name>
<evidence type="ECO:0000313" key="3">
    <source>
        <dbReference type="Proteomes" id="UP001372338"/>
    </source>
</evidence>
<reference evidence="2 3" key="1">
    <citation type="submission" date="2024-01" db="EMBL/GenBank/DDBJ databases">
        <title>The genomes of 5 underutilized Papilionoideae crops provide insights into root nodulation and disease resistanc.</title>
        <authorList>
            <person name="Yuan L."/>
        </authorList>
    </citation>
    <scope>NUCLEOTIDE SEQUENCE [LARGE SCALE GENOMIC DNA]</scope>
    <source>
        <strain evidence="2">ZHUSHIDOU_FW_LH</strain>
        <tissue evidence="2">Leaf</tissue>
    </source>
</reference>
<dbReference type="PANTHER" id="PTHR33784">
    <property type="entry name" value="OS05G0482100 PROTEIN"/>
    <property type="match status" value="1"/>
</dbReference>